<sequence length="312" mass="34838">MGINKNAFSKARKQATKARKARFQDAPVGTHICKIVGYTKGTGKKGTYVSVTFLIVDGEFSGRKFSKYFEISEERLSFLLEFLATAGFEMDDFKSEKSVYKALDELVGDKPLAKVRVSEKDDFVNVYCNKIFTDEEAEDLDIDGEDVDTDDEDEDEDESEDDDSDDEDDDNDDEDDSDYAPAKGDRVEVELGDGEKYPGKVTRSSKAKELCSVEFDDGDKEAGLAWADIALLDADDDDEDESDESDEDDTDDNDDEDELDISKGMTVSFKKGRKKFVGKVIKLNEDEGTVSIKDDDGKTHKNIDHAILELVD</sequence>
<feature type="compositionally biased region" description="Acidic residues" evidence="1">
    <location>
        <begin position="138"/>
        <end position="178"/>
    </location>
</feature>
<accession>A0A0F9THC3</accession>
<dbReference type="AlphaFoldDB" id="A0A0F9THC3"/>
<reference evidence="2" key="1">
    <citation type="journal article" date="2015" name="Nature">
        <title>Complex archaea that bridge the gap between prokaryotes and eukaryotes.</title>
        <authorList>
            <person name="Spang A."/>
            <person name="Saw J.H."/>
            <person name="Jorgensen S.L."/>
            <person name="Zaremba-Niedzwiedzka K."/>
            <person name="Martijn J."/>
            <person name="Lind A.E."/>
            <person name="van Eijk R."/>
            <person name="Schleper C."/>
            <person name="Guy L."/>
            <person name="Ettema T.J."/>
        </authorList>
    </citation>
    <scope>NUCLEOTIDE SEQUENCE</scope>
</reference>
<gene>
    <name evidence="2" type="ORF">LCGC14_0392210</name>
</gene>
<evidence type="ECO:0000256" key="1">
    <source>
        <dbReference type="SAM" id="MobiDB-lite"/>
    </source>
</evidence>
<dbReference type="Gene3D" id="2.30.30.140">
    <property type="match status" value="1"/>
</dbReference>
<dbReference type="EMBL" id="LAZR01000329">
    <property type="protein sequence ID" value="KKN74282.1"/>
    <property type="molecule type" value="Genomic_DNA"/>
</dbReference>
<evidence type="ECO:0000313" key="2">
    <source>
        <dbReference type="EMBL" id="KKN74282.1"/>
    </source>
</evidence>
<feature type="region of interest" description="Disordered" evidence="1">
    <location>
        <begin position="233"/>
        <end position="263"/>
    </location>
</feature>
<organism evidence="2">
    <name type="scientific">marine sediment metagenome</name>
    <dbReference type="NCBI Taxonomy" id="412755"/>
    <lineage>
        <taxon>unclassified sequences</taxon>
        <taxon>metagenomes</taxon>
        <taxon>ecological metagenomes</taxon>
    </lineage>
</organism>
<feature type="compositionally biased region" description="Basic and acidic residues" evidence="1">
    <location>
        <begin position="183"/>
        <end position="198"/>
    </location>
</feature>
<name>A0A0F9THC3_9ZZZZ</name>
<feature type="compositionally biased region" description="Acidic residues" evidence="1">
    <location>
        <begin position="233"/>
        <end position="259"/>
    </location>
</feature>
<protein>
    <submittedName>
        <fullName evidence="2">Uncharacterized protein</fullName>
    </submittedName>
</protein>
<proteinExistence type="predicted"/>
<feature type="region of interest" description="Disordered" evidence="1">
    <location>
        <begin position="138"/>
        <end position="208"/>
    </location>
</feature>
<comment type="caution">
    <text evidence="2">The sequence shown here is derived from an EMBL/GenBank/DDBJ whole genome shotgun (WGS) entry which is preliminary data.</text>
</comment>